<evidence type="ECO:0000259" key="1">
    <source>
        <dbReference type="Pfam" id="PF13476"/>
    </source>
</evidence>
<dbReference type="InterPro" id="IPR027417">
    <property type="entry name" value="P-loop_NTPase"/>
</dbReference>
<dbReference type="OrthoDB" id="10340053at2759"/>
<accession>A0A2G5T2Y6</accession>
<feature type="domain" description="Rad50/SbcC-type AAA" evidence="1">
    <location>
        <begin position="8"/>
        <end position="187"/>
    </location>
</feature>
<dbReference type="InterPro" id="IPR038729">
    <property type="entry name" value="Rad50/SbcC_AAA"/>
</dbReference>
<comment type="caution">
    <text evidence="2">The sequence shown here is derived from an EMBL/GenBank/DDBJ whole genome shotgun (WGS) entry which is preliminary data.</text>
</comment>
<dbReference type="SUPFAM" id="SSF52540">
    <property type="entry name" value="P-loop containing nucleoside triphosphate hydrolases"/>
    <property type="match status" value="1"/>
</dbReference>
<keyword evidence="3" id="KW-1185">Reference proteome</keyword>
<dbReference type="EMBL" id="PDUG01000006">
    <property type="protein sequence ID" value="PIC21647.1"/>
    <property type="molecule type" value="Genomic_DNA"/>
</dbReference>
<dbReference type="GO" id="GO:0016887">
    <property type="term" value="F:ATP hydrolysis activity"/>
    <property type="evidence" value="ECO:0007669"/>
    <property type="project" value="InterPro"/>
</dbReference>
<sequence>MVHIQSVYIRKYFSTSRTQFEFTPGINCLPGGNASGKTTLVAAINFVLLGPECERFTDKHGDVYISFSLGDESVVFHRIKDEESEAYTVDGEEKTFEEYQNKIEEVRIKSQHLQFLINFESYEYFVEESKKLANLVELHPELVALLEEREEVMESVEQLSTGKESETETQLKWRLKQISQERKDILNLLLPTLTKELTRNYRDLCANQEASLTLITQDAQSPRKGLQLIAKDSPSEFFFDFSGGQRTKAAMSMLFALVKQAGLPFLIIDNMEDRVHHESLEEFARGVQQVAHRAGVQLIITSRRPQFYNLIGHHVNPKVFLY</sequence>
<dbReference type="PANTHER" id="PTHR32182:SF22">
    <property type="entry name" value="ATP-DEPENDENT ENDONUCLEASE, OLD FAMILY-RELATED"/>
    <property type="match status" value="1"/>
</dbReference>
<dbReference type="Gene3D" id="3.40.50.300">
    <property type="entry name" value="P-loop containing nucleotide triphosphate hydrolases"/>
    <property type="match status" value="1"/>
</dbReference>
<gene>
    <name evidence="2" type="primary">Cnig_chr_X.g26407</name>
    <name evidence="2" type="ORF">B9Z55_026407</name>
</gene>
<dbReference type="GO" id="GO:0000731">
    <property type="term" value="P:DNA synthesis involved in DNA repair"/>
    <property type="evidence" value="ECO:0007669"/>
    <property type="project" value="TreeGrafter"/>
</dbReference>
<dbReference type="Pfam" id="PF13476">
    <property type="entry name" value="AAA_23"/>
    <property type="match status" value="1"/>
</dbReference>
<protein>
    <recommendedName>
        <fullName evidence="1">Rad50/SbcC-type AAA domain-containing protein</fullName>
    </recommendedName>
</protein>
<dbReference type="AlphaFoldDB" id="A0A2G5T2Y6"/>
<dbReference type="GO" id="GO:0006302">
    <property type="term" value="P:double-strand break repair"/>
    <property type="evidence" value="ECO:0007669"/>
    <property type="project" value="InterPro"/>
</dbReference>
<evidence type="ECO:0000313" key="2">
    <source>
        <dbReference type="EMBL" id="PIC21647.1"/>
    </source>
</evidence>
<dbReference type="PANTHER" id="PTHR32182">
    <property type="entry name" value="DNA REPLICATION AND REPAIR PROTEIN RECF"/>
    <property type="match status" value="1"/>
</dbReference>
<proteinExistence type="predicted"/>
<name>A0A2G5T2Y6_9PELO</name>
<organism evidence="2 3">
    <name type="scientific">Caenorhabditis nigoni</name>
    <dbReference type="NCBI Taxonomy" id="1611254"/>
    <lineage>
        <taxon>Eukaryota</taxon>
        <taxon>Metazoa</taxon>
        <taxon>Ecdysozoa</taxon>
        <taxon>Nematoda</taxon>
        <taxon>Chromadorea</taxon>
        <taxon>Rhabditida</taxon>
        <taxon>Rhabditina</taxon>
        <taxon>Rhabditomorpha</taxon>
        <taxon>Rhabditoidea</taxon>
        <taxon>Rhabditidae</taxon>
        <taxon>Peloderinae</taxon>
        <taxon>Caenorhabditis</taxon>
    </lineage>
</organism>
<reference evidence="3" key="1">
    <citation type="submission" date="2017-10" db="EMBL/GenBank/DDBJ databases">
        <title>Rapid genome shrinkage in a self-fertile nematode reveals novel sperm competition proteins.</title>
        <authorList>
            <person name="Yin D."/>
            <person name="Schwarz E.M."/>
            <person name="Thomas C.G."/>
            <person name="Felde R.L."/>
            <person name="Korf I.F."/>
            <person name="Cutter A.D."/>
            <person name="Schartner C.M."/>
            <person name="Ralston E.J."/>
            <person name="Meyer B.J."/>
            <person name="Haag E.S."/>
        </authorList>
    </citation>
    <scope>NUCLEOTIDE SEQUENCE [LARGE SCALE GENOMIC DNA]</scope>
    <source>
        <strain evidence="3">JU1422</strain>
    </source>
</reference>
<dbReference type="STRING" id="1611254.A0A2G5T2Y6"/>
<evidence type="ECO:0000313" key="3">
    <source>
        <dbReference type="Proteomes" id="UP000230233"/>
    </source>
</evidence>
<dbReference type="Proteomes" id="UP000230233">
    <property type="component" value="Chromosome X"/>
</dbReference>